<dbReference type="GO" id="GO:0005524">
    <property type="term" value="F:ATP binding"/>
    <property type="evidence" value="ECO:0007669"/>
    <property type="project" value="InterPro"/>
</dbReference>
<dbReference type="AlphaFoldDB" id="A0A4S4MTZ9"/>
<dbReference type="SUPFAM" id="SSF56112">
    <property type="entry name" value="Protein kinase-like (PK-like)"/>
    <property type="match status" value="1"/>
</dbReference>
<gene>
    <name evidence="2" type="ORF">EUX98_g5199</name>
</gene>
<reference evidence="2 3" key="1">
    <citation type="submission" date="2019-02" db="EMBL/GenBank/DDBJ databases">
        <title>Genome sequencing of the rare red list fungi Antrodiella citrinella (Flaviporus citrinellus).</title>
        <authorList>
            <person name="Buettner E."/>
            <person name="Kellner H."/>
        </authorList>
    </citation>
    <scope>NUCLEOTIDE SEQUENCE [LARGE SCALE GENOMIC DNA]</scope>
    <source>
        <strain evidence="2 3">DSM 108506</strain>
    </source>
</reference>
<dbReference type="InterPro" id="IPR011009">
    <property type="entry name" value="Kinase-like_dom_sf"/>
</dbReference>
<proteinExistence type="predicted"/>
<evidence type="ECO:0000313" key="2">
    <source>
        <dbReference type="EMBL" id="THH28987.1"/>
    </source>
</evidence>
<sequence>MPKPTPQNSLDADADEDAVLEAMTEPIEATWRAKQKFLESKGYMLRPRYHQGWKPSWEGTGKEKAQCEDSIPLPLRKNLIDATRTSDNKLVYIKRVEPDDVETRIALMLSSDDARRDPRNHAVPVLDHFENDADSAYLVMPLLRALDDPPFLRVGDMLEFCDQVLEGLVFQHEKGVAHRDCSYRNIMMDATSLYPDGYHPVNTTTLPDGVTPVIPLPRSTHPVTYYYIDFGISVVVPAYARGERRLVEGDDGQDRAAPELHTEEAYDPFALDVFLVGDLLKRNFLDVFSDVEFLRPLVSEMMREDPSSRPGAREVLSRWKQVRKDVDGVKELRSRPKES</sequence>
<dbReference type="EMBL" id="SGPM01000146">
    <property type="protein sequence ID" value="THH28987.1"/>
    <property type="molecule type" value="Genomic_DNA"/>
</dbReference>
<keyword evidence="3" id="KW-1185">Reference proteome</keyword>
<dbReference type="Gene3D" id="1.10.510.10">
    <property type="entry name" value="Transferase(Phosphotransferase) domain 1"/>
    <property type="match status" value="1"/>
</dbReference>
<accession>A0A4S4MTZ9</accession>
<evidence type="ECO:0000313" key="3">
    <source>
        <dbReference type="Proteomes" id="UP000308730"/>
    </source>
</evidence>
<dbReference type="OrthoDB" id="5987198at2759"/>
<dbReference type="Proteomes" id="UP000308730">
    <property type="component" value="Unassembled WGS sequence"/>
</dbReference>
<evidence type="ECO:0000259" key="1">
    <source>
        <dbReference type="PROSITE" id="PS50011"/>
    </source>
</evidence>
<dbReference type="InterPro" id="IPR000719">
    <property type="entry name" value="Prot_kinase_dom"/>
</dbReference>
<protein>
    <recommendedName>
        <fullName evidence="1">Protein kinase domain-containing protein</fullName>
    </recommendedName>
</protein>
<dbReference type="GO" id="GO:0004672">
    <property type="term" value="F:protein kinase activity"/>
    <property type="evidence" value="ECO:0007669"/>
    <property type="project" value="InterPro"/>
</dbReference>
<dbReference type="PROSITE" id="PS50011">
    <property type="entry name" value="PROTEIN_KINASE_DOM"/>
    <property type="match status" value="1"/>
</dbReference>
<feature type="domain" description="Protein kinase" evidence="1">
    <location>
        <begin position="50"/>
        <end position="339"/>
    </location>
</feature>
<comment type="caution">
    <text evidence="2">The sequence shown here is derived from an EMBL/GenBank/DDBJ whole genome shotgun (WGS) entry which is preliminary data.</text>
</comment>
<name>A0A4S4MTZ9_9APHY</name>
<organism evidence="2 3">
    <name type="scientific">Antrodiella citrinella</name>
    <dbReference type="NCBI Taxonomy" id="2447956"/>
    <lineage>
        <taxon>Eukaryota</taxon>
        <taxon>Fungi</taxon>
        <taxon>Dikarya</taxon>
        <taxon>Basidiomycota</taxon>
        <taxon>Agaricomycotina</taxon>
        <taxon>Agaricomycetes</taxon>
        <taxon>Polyporales</taxon>
        <taxon>Steccherinaceae</taxon>
        <taxon>Antrodiella</taxon>
    </lineage>
</organism>
<dbReference type="SMART" id="SM00220">
    <property type="entry name" value="S_TKc"/>
    <property type="match status" value="1"/>
</dbReference>